<comment type="catalytic activity">
    <reaction evidence="6">
        <text>L-threonyl-[protein] + ATP = O-phospho-L-threonyl-[protein] + ADP + H(+)</text>
        <dbReference type="Rhea" id="RHEA:46608"/>
        <dbReference type="Rhea" id="RHEA-COMP:11060"/>
        <dbReference type="Rhea" id="RHEA-COMP:11605"/>
        <dbReference type="ChEBI" id="CHEBI:15378"/>
        <dbReference type="ChEBI" id="CHEBI:30013"/>
        <dbReference type="ChEBI" id="CHEBI:30616"/>
        <dbReference type="ChEBI" id="CHEBI:61977"/>
        <dbReference type="ChEBI" id="CHEBI:456216"/>
        <dbReference type="EC" id="2.7.11.1"/>
    </reaction>
</comment>
<dbReference type="HOGENOM" id="CLU_063953_1_1_1"/>
<dbReference type="AlphaFoldDB" id="C9S580"/>
<evidence type="ECO:0000313" key="8">
    <source>
        <dbReference type="EMBL" id="EEY14180.1"/>
    </source>
</evidence>
<accession>C9S580</accession>
<dbReference type="GO" id="GO:0005524">
    <property type="term" value="F:ATP binding"/>
    <property type="evidence" value="ECO:0007669"/>
    <property type="project" value="UniProtKB-KW"/>
</dbReference>
<dbReference type="GO" id="GO:0070525">
    <property type="term" value="P:tRNA threonylcarbamoyladenosine metabolic process"/>
    <property type="evidence" value="ECO:0007669"/>
    <property type="project" value="TreeGrafter"/>
</dbReference>
<evidence type="ECO:0000313" key="9">
    <source>
        <dbReference type="Proteomes" id="UP000008698"/>
    </source>
</evidence>
<dbReference type="RefSeq" id="XP_003008606.1">
    <property type="nucleotide sequence ID" value="XM_003008560.1"/>
</dbReference>
<keyword evidence="5" id="KW-0067">ATP-binding</keyword>
<evidence type="ECO:0000256" key="1">
    <source>
        <dbReference type="ARBA" id="ARBA00012513"/>
    </source>
</evidence>
<dbReference type="PANTHER" id="PTHR12209">
    <property type="entry name" value="NON-SPECIFIC SERINE/THREONINE PROTEIN KINASE"/>
    <property type="match status" value="1"/>
</dbReference>
<reference evidence="9" key="1">
    <citation type="journal article" date="2011" name="PLoS Pathog.">
        <title>Comparative genomics yields insights into niche adaptation of plant vascular wilt pathogens.</title>
        <authorList>
            <person name="Klosterman S.J."/>
            <person name="Subbarao K.V."/>
            <person name="Kang S."/>
            <person name="Veronese P."/>
            <person name="Gold S.E."/>
            <person name="Thomma B.P.H.J."/>
            <person name="Chen Z."/>
            <person name="Henrissat B."/>
            <person name="Lee Y.-H."/>
            <person name="Park J."/>
            <person name="Garcia-Pedrajas M.D."/>
            <person name="Barbara D.J."/>
            <person name="Anchieta A."/>
            <person name="de Jonge R."/>
            <person name="Santhanam P."/>
            <person name="Maruthachalam K."/>
            <person name="Atallah Z."/>
            <person name="Amyotte S.G."/>
            <person name="Paz Z."/>
            <person name="Inderbitzin P."/>
            <person name="Hayes R.J."/>
            <person name="Heiman D.I."/>
            <person name="Young S."/>
            <person name="Zeng Q."/>
            <person name="Engels R."/>
            <person name="Galagan J."/>
            <person name="Cuomo C.A."/>
            <person name="Dobinson K.F."/>
            <person name="Ma L.-J."/>
        </authorList>
    </citation>
    <scope>NUCLEOTIDE SEQUENCE [LARGE SCALE GENOMIC DNA]</scope>
    <source>
        <strain evidence="9">VaMs.102 / ATCC MYA-4576 / FGSC 10136</strain>
    </source>
</reference>
<keyword evidence="9" id="KW-1185">Reference proteome</keyword>
<dbReference type="EC" id="2.7.11.1" evidence="1"/>
<name>C9S580_VERA1</name>
<dbReference type="eggNOG" id="KOG3087">
    <property type="taxonomic scope" value="Eukaryota"/>
</dbReference>
<dbReference type="Proteomes" id="UP000008698">
    <property type="component" value="Unassembled WGS sequence"/>
</dbReference>
<evidence type="ECO:0000256" key="3">
    <source>
        <dbReference type="ARBA" id="ARBA00022741"/>
    </source>
</evidence>
<evidence type="ECO:0000256" key="6">
    <source>
        <dbReference type="ARBA" id="ARBA00047899"/>
    </source>
</evidence>
<protein>
    <recommendedName>
        <fullName evidence="1">non-specific serine/threonine protein kinase</fullName>
        <ecNumber evidence="1">2.7.11.1</ecNumber>
    </recommendedName>
</protein>
<sequence length="164" mass="18358">MLEWIAGPPVRVAVNNWLDRRHPAPRAAVSSEATLGAVPEDEDQQQEAVKLQTEDGRPSAEPERRLREDLDLKAPHAQGVDCALQGDVVLIDFGLAYQNSMDEDRAVDLYVLERAYGSTHPRAESLFPELLEGYKEALPAKQSTLVLRKLEDVRMRGRKRSMVG</sequence>
<evidence type="ECO:0000256" key="4">
    <source>
        <dbReference type="ARBA" id="ARBA00022777"/>
    </source>
</evidence>
<dbReference type="GO" id="GO:0005829">
    <property type="term" value="C:cytosol"/>
    <property type="evidence" value="ECO:0007669"/>
    <property type="project" value="TreeGrafter"/>
</dbReference>
<organism evidence="9">
    <name type="scientific">Verticillium alfalfae (strain VaMs.102 / ATCC MYA-4576 / FGSC 10136)</name>
    <name type="common">Verticillium wilt of alfalfa</name>
    <name type="synonym">Verticillium albo-atrum</name>
    <dbReference type="NCBI Taxonomy" id="526221"/>
    <lineage>
        <taxon>Eukaryota</taxon>
        <taxon>Fungi</taxon>
        <taxon>Dikarya</taxon>
        <taxon>Ascomycota</taxon>
        <taxon>Pezizomycotina</taxon>
        <taxon>Sordariomycetes</taxon>
        <taxon>Hypocreomycetidae</taxon>
        <taxon>Glomerellales</taxon>
        <taxon>Plectosphaerellaceae</taxon>
        <taxon>Verticillium</taxon>
    </lineage>
</organism>
<comment type="catalytic activity">
    <reaction evidence="7">
        <text>L-seryl-[protein] + ATP = O-phospho-L-seryl-[protein] + ADP + H(+)</text>
        <dbReference type="Rhea" id="RHEA:17989"/>
        <dbReference type="Rhea" id="RHEA-COMP:9863"/>
        <dbReference type="Rhea" id="RHEA-COMP:11604"/>
        <dbReference type="ChEBI" id="CHEBI:15378"/>
        <dbReference type="ChEBI" id="CHEBI:29999"/>
        <dbReference type="ChEBI" id="CHEBI:30616"/>
        <dbReference type="ChEBI" id="CHEBI:83421"/>
        <dbReference type="ChEBI" id="CHEBI:456216"/>
        <dbReference type="EC" id="2.7.11.1"/>
    </reaction>
</comment>
<evidence type="ECO:0000256" key="2">
    <source>
        <dbReference type="ARBA" id="ARBA00022679"/>
    </source>
</evidence>
<dbReference type="Gene3D" id="1.10.510.10">
    <property type="entry name" value="Transferase(Phosphotransferase) domain 1"/>
    <property type="match status" value="1"/>
</dbReference>
<dbReference type="KEGG" id="val:VDBG_00287"/>
<dbReference type="EMBL" id="DS985214">
    <property type="protein sequence ID" value="EEY14180.1"/>
    <property type="molecule type" value="Genomic_DNA"/>
</dbReference>
<gene>
    <name evidence="8" type="ORF">VDBG_00287</name>
</gene>
<keyword evidence="2" id="KW-0808">Transferase</keyword>
<dbReference type="GO" id="GO:0004674">
    <property type="term" value="F:protein serine/threonine kinase activity"/>
    <property type="evidence" value="ECO:0007669"/>
    <property type="project" value="UniProtKB-EC"/>
</dbReference>
<dbReference type="GO" id="GO:0000408">
    <property type="term" value="C:EKC/KEOPS complex"/>
    <property type="evidence" value="ECO:0007669"/>
    <property type="project" value="TreeGrafter"/>
</dbReference>
<evidence type="ECO:0000256" key="7">
    <source>
        <dbReference type="ARBA" id="ARBA00048679"/>
    </source>
</evidence>
<dbReference type="PANTHER" id="PTHR12209:SF0">
    <property type="entry name" value="EKC_KEOPS COMPLEX SUBUNIT TP53RK"/>
    <property type="match status" value="1"/>
</dbReference>
<dbReference type="OrthoDB" id="3399at2759"/>
<dbReference type="STRING" id="526221.C9S580"/>
<evidence type="ECO:0000256" key="5">
    <source>
        <dbReference type="ARBA" id="ARBA00022840"/>
    </source>
</evidence>
<keyword evidence="3" id="KW-0547">Nucleotide-binding</keyword>
<proteinExistence type="predicted"/>
<dbReference type="GeneID" id="9528795"/>
<keyword evidence="4 8" id="KW-0418">Kinase</keyword>
<dbReference type="GO" id="GO:0005634">
    <property type="term" value="C:nucleus"/>
    <property type="evidence" value="ECO:0007669"/>
    <property type="project" value="TreeGrafter"/>
</dbReference>